<sequence length="22" mass="2557">MEEQRVKLGGIDDLRWKNVRGG</sequence>
<evidence type="ECO:0000313" key="2">
    <source>
        <dbReference type="Proteomes" id="UP000607653"/>
    </source>
</evidence>
<dbReference type="AlphaFoldDB" id="A0A822YBC9"/>
<evidence type="ECO:0000313" key="1">
    <source>
        <dbReference type="EMBL" id="DAD28609.1"/>
    </source>
</evidence>
<organism evidence="1 2">
    <name type="scientific">Nelumbo nucifera</name>
    <name type="common">Sacred lotus</name>
    <dbReference type="NCBI Taxonomy" id="4432"/>
    <lineage>
        <taxon>Eukaryota</taxon>
        <taxon>Viridiplantae</taxon>
        <taxon>Streptophyta</taxon>
        <taxon>Embryophyta</taxon>
        <taxon>Tracheophyta</taxon>
        <taxon>Spermatophyta</taxon>
        <taxon>Magnoliopsida</taxon>
        <taxon>Proteales</taxon>
        <taxon>Nelumbonaceae</taxon>
        <taxon>Nelumbo</taxon>
    </lineage>
</organism>
<accession>A0A822YBC9</accession>
<reference evidence="1 2" key="1">
    <citation type="journal article" date="2020" name="Mol. Biol. Evol.">
        <title>Distinct Expression and Methylation Patterns for Genes with Different Fates following a Single Whole-Genome Duplication in Flowering Plants.</title>
        <authorList>
            <person name="Shi T."/>
            <person name="Rahmani R.S."/>
            <person name="Gugger P.F."/>
            <person name="Wang M."/>
            <person name="Li H."/>
            <person name="Zhang Y."/>
            <person name="Li Z."/>
            <person name="Wang Q."/>
            <person name="Van de Peer Y."/>
            <person name="Marchal K."/>
            <person name="Chen J."/>
        </authorList>
    </citation>
    <scope>NUCLEOTIDE SEQUENCE [LARGE SCALE GENOMIC DNA]</scope>
    <source>
        <tissue evidence="1">Leaf</tissue>
    </source>
</reference>
<name>A0A822YBC9_NELNU</name>
<gene>
    <name evidence="1" type="ORF">HUJ06_030077</name>
</gene>
<dbReference type="Proteomes" id="UP000607653">
    <property type="component" value="Unassembled WGS sequence"/>
</dbReference>
<protein>
    <submittedName>
        <fullName evidence="1">Uncharacterized protein</fullName>
    </submittedName>
</protein>
<comment type="caution">
    <text evidence="1">The sequence shown here is derived from an EMBL/GenBank/DDBJ whole genome shotgun (WGS) entry which is preliminary data.</text>
</comment>
<proteinExistence type="predicted"/>
<dbReference type="EMBL" id="DUZY01000002">
    <property type="protein sequence ID" value="DAD28609.1"/>
    <property type="molecule type" value="Genomic_DNA"/>
</dbReference>
<keyword evidence="2" id="KW-1185">Reference proteome</keyword>